<name>A0ABD3UXD6_SINWO</name>
<dbReference type="SUPFAM" id="SSF54695">
    <property type="entry name" value="POZ domain"/>
    <property type="match status" value="1"/>
</dbReference>
<dbReference type="Pfam" id="PF07707">
    <property type="entry name" value="BACK"/>
    <property type="match status" value="1"/>
</dbReference>
<dbReference type="Gene3D" id="3.30.710.10">
    <property type="entry name" value="Potassium Channel Kv1.1, Chain A"/>
    <property type="match status" value="1"/>
</dbReference>
<feature type="domain" description="BTB" evidence="3">
    <location>
        <begin position="26"/>
        <end position="95"/>
    </location>
</feature>
<dbReference type="Gene3D" id="1.25.40.420">
    <property type="match status" value="1"/>
</dbReference>
<dbReference type="SMART" id="SM00875">
    <property type="entry name" value="BACK"/>
    <property type="match status" value="1"/>
</dbReference>
<dbReference type="InterPro" id="IPR011333">
    <property type="entry name" value="SKP1/BTB/POZ_sf"/>
</dbReference>
<keyword evidence="5" id="KW-1185">Reference proteome</keyword>
<dbReference type="PANTHER" id="PTHR24412:SF172">
    <property type="entry name" value="KELCH-LIKE PROTEIN 10"/>
    <property type="match status" value="1"/>
</dbReference>
<dbReference type="FunFam" id="1.25.40.420:FF:000001">
    <property type="entry name" value="Kelch-like family member 12"/>
    <property type="match status" value="1"/>
</dbReference>
<keyword evidence="2" id="KW-0677">Repeat</keyword>
<dbReference type="SMART" id="SM00612">
    <property type="entry name" value="Kelch"/>
    <property type="match status" value="6"/>
</dbReference>
<dbReference type="Proteomes" id="UP001634394">
    <property type="component" value="Unassembled WGS sequence"/>
</dbReference>
<proteinExistence type="predicted"/>
<dbReference type="PIRSF" id="PIRSF037037">
    <property type="entry name" value="Kelch-like_protein_gigaxonin"/>
    <property type="match status" value="1"/>
</dbReference>
<protein>
    <recommendedName>
        <fullName evidence="3">BTB domain-containing protein</fullName>
    </recommendedName>
</protein>
<dbReference type="EMBL" id="JBJQND010000015">
    <property type="protein sequence ID" value="KAL3853646.1"/>
    <property type="molecule type" value="Genomic_DNA"/>
</dbReference>
<keyword evidence="1" id="KW-0880">Kelch repeat</keyword>
<dbReference type="PROSITE" id="PS50097">
    <property type="entry name" value="BTB"/>
    <property type="match status" value="1"/>
</dbReference>
<dbReference type="SUPFAM" id="SSF117281">
    <property type="entry name" value="Kelch motif"/>
    <property type="match status" value="2"/>
</dbReference>
<dbReference type="InterPro" id="IPR000210">
    <property type="entry name" value="BTB/POZ_dom"/>
</dbReference>
<evidence type="ECO:0000259" key="3">
    <source>
        <dbReference type="PROSITE" id="PS50097"/>
    </source>
</evidence>
<sequence length="603" mass="69285">MDVLKQDGDREFRHRLDDMRENGILCDAFICIPGEKRTFPVHRAVMASCSHYFKSLFTSELHETSQTDIKINGVSAETMELLIQYAYLKELQLTPENIEDIFAASDRFNILGLLNDCVAFISLNLTAENCIGVLRFSQVYNCLVLIRKCWDFIMKHFLEIAEISKEFVQLEPKELLDFLSDDTLCAKEEKDVLHAVINWFNFSPEERERHLPDLISTVRMAFVDQEVFREILINRKEFKKKRKIWKRIQRAQNLIRIMKKSKIIPIEFSKNDLMAVPRIPYEIIFTIGGWAARGVTNSVETFDRNTNQWFEVPDCELPTPRAYHGSVSMDECIYVIGGFDGGRYLNSMYCFDLEKIYWEERAPMYMSRCYVCAGQIDGVVYACGGFDGRQRHMSAEKYDKARNQWSLIQPMIHHRSDSGTATLNGKLFVVGGSDGHTYLNSAEVYDPQSGQWTLLKPMSIRRCGVSLVCFQDLIYAVGGYDGTNRLKTVEMYDPLKEAWYSAPSMNVGRSNFAAVAMDDGVYAIGGYDGDKTSNVVECYNPKRKTWIYKTNLHMGRSAVSACSVKHIPNARHFSFHDNCKSRSFVTHQMIKGSQHQQHVTTID</sequence>
<dbReference type="InterPro" id="IPR017096">
    <property type="entry name" value="BTB-kelch_protein"/>
</dbReference>
<evidence type="ECO:0000256" key="1">
    <source>
        <dbReference type="ARBA" id="ARBA00022441"/>
    </source>
</evidence>
<dbReference type="InterPro" id="IPR015915">
    <property type="entry name" value="Kelch-typ_b-propeller"/>
</dbReference>
<dbReference type="Pfam" id="PF00651">
    <property type="entry name" value="BTB"/>
    <property type="match status" value="1"/>
</dbReference>
<comment type="caution">
    <text evidence="4">The sequence shown here is derived from an EMBL/GenBank/DDBJ whole genome shotgun (WGS) entry which is preliminary data.</text>
</comment>
<reference evidence="4 5" key="1">
    <citation type="submission" date="2024-11" db="EMBL/GenBank/DDBJ databases">
        <title>Chromosome-level genome assembly of the freshwater bivalve Anodonta woodiana.</title>
        <authorList>
            <person name="Chen X."/>
        </authorList>
    </citation>
    <scope>NUCLEOTIDE SEQUENCE [LARGE SCALE GENOMIC DNA]</scope>
    <source>
        <strain evidence="4">MN2024</strain>
        <tissue evidence="4">Gills</tissue>
    </source>
</reference>
<dbReference type="InterPro" id="IPR011705">
    <property type="entry name" value="BACK"/>
</dbReference>
<dbReference type="InterPro" id="IPR006652">
    <property type="entry name" value="Kelch_1"/>
</dbReference>
<gene>
    <name evidence="4" type="ORF">ACJMK2_017176</name>
</gene>
<organism evidence="4 5">
    <name type="scientific">Sinanodonta woodiana</name>
    <name type="common">Chinese pond mussel</name>
    <name type="synonym">Anodonta woodiana</name>
    <dbReference type="NCBI Taxonomy" id="1069815"/>
    <lineage>
        <taxon>Eukaryota</taxon>
        <taxon>Metazoa</taxon>
        <taxon>Spiralia</taxon>
        <taxon>Lophotrochozoa</taxon>
        <taxon>Mollusca</taxon>
        <taxon>Bivalvia</taxon>
        <taxon>Autobranchia</taxon>
        <taxon>Heteroconchia</taxon>
        <taxon>Palaeoheterodonta</taxon>
        <taxon>Unionida</taxon>
        <taxon>Unionoidea</taxon>
        <taxon>Unionidae</taxon>
        <taxon>Unioninae</taxon>
        <taxon>Sinanodonta</taxon>
    </lineage>
</organism>
<evidence type="ECO:0000256" key="2">
    <source>
        <dbReference type="ARBA" id="ARBA00022737"/>
    </source>
</evidence>
<dbReference type="Gene3D" id="2.120.10.80">
    <property type="entry name" value="Kelch-type beta propeller"/>
    <property type="match status" value="2"/>
</dbReference>
<evidence type="ECO:0000313" key="5">
    <source>
        <dbReference type="Proteomes" id="UP001634394"/>
    </source>
</evidence>
<dbReference type="SMART" id="SM00225">
    <property type="entry name" value="BTB"/>
    <property type="match status" value="1"/>
</dbReference>
<dbReference type="Pfam" id="PF01344">
    <property type="entry name" value="Kelch_1"/>
    <property type="match status" value="2"/>
</dbReference>
<dbReference type="PRINTS" id="PR00501">
    <property type="entry name" value="KELCHREPEAT"/>
</dbReference>
<accession>A0ABD3UXD6</accession>
<dbReference type="PANTHER" id="PTHR24412">
    <property type="entry name" value="KELCH PROTEIN"/>
    <property type="match status" value="1"/>
</dbReference>
<evidence type="ECO:0000313" key="4">
    <source>
        <dbReference type="EMBL" id="KAL3853646.1"/>
    </source>
</evidence>
<dbReference type="AlphaFoldDB" id="A0ABD3UXD6"/>
<dbReference type="Pfam" id="PF24681">
    <property type="entry name" value="Kelch_KLHDC2_KLHL20_DRC7"/>
    <property type="match status" value="1"/>
</dbReference>